<dbReference type="RefSeq" id="WP_016111078.1">
    <property type="nucleotide sequence ID" value="NZ_KB976185.1"/>
</dbReference>
<organism evidence="3 4">
    <name type="scientific">Bacillus cereus VD133</name>
    <dbReference type="NCBI Taxonomy" id="1053233"/>
    <lineage>
        <taxon>Bacteria</taxon>
        <taxon>Bacillati</taxon>
        <taxon>Bacillota</taxon>
        <taxon>Bacilli</taxon>
        <taxon>Bacillales</taxon>
        <taxon>Bacillaceae</taxon>
        <taxon>Bacillus</taxon>
        <taxon>Bacillus cereus group</taxon>
    </lineage>
</organism>
<evidence type="ECO:0000256" key="1">
    <source>
        <dbReference type="SAM" id="MobiDB-lite"/>
    </source>
</evidence>
<feature type="domain" description="Plasmid replication protein RepL" evidence="2">
    <location>
        <begin position="23"/>
        <end position="150"/>
    </location>
</feature>
<comment type="caution">
    <text evidence="3">The sequence shown here is derived from an EMBL/GenBank/DDBJ whole genome shotgun (WGS) entry which is preliminary data.</text>
</comment>
<reference evidence="3 4" key="1">
    <citation type="submission" date="2012-12" db="EMBL/GenBank/DDBJ databases">
        <title>The Genome Sequence of Bacillus cereus VD133.</title>
        <authorList>
            <consortium name="The Broad Institute Genome Sequencing Platform"/>
            <consortium name="The Broad Institute Genome Sequencing Center for Infectious Disease"/>
            <person name="Feldgarden M."/>
            <person name="Van der Auwera G.A."/>
            <person name="Mahillon J."/>
            <person name="Duprez V."/>
            <person name="Timmery S."/>
            <person name="Mattelet C."/>
            <person name="Dierick K."/>
            <person name="Sun M."/>
            <person name="Yu Z."/>
            <person name="Zhu L."/>
            <person name="Hu X."/>
            <person name="Shank E.B."/>
            <person name="Swiecicka I."/>
            <person name="Hansen B.M."/>
            <person name="Andrup L."/>
            <person name="Walker B."/>
            <person name="Young S.K."/>
            <person name="Zeng Q."/>
            <person name="Gargeya S."/>
            <person name="Fitzgerald M."/>
            <person name="Haas B."/>
            <person name="Abouelleil A."/>
            <person name="Alvarado L."/>
            <person name="Arachchi H.M."/>
            <person name="Berlin A.M."/>
            <person name="Chapman S.B."/>
            <person name="Dewar J."/>
            <person name="Goldberg J."/>
            <person name="Griggs A."/>
            <person name="Gujja S."/>
            <person name="Hansen M."/>
            <person name="Howarth C."/>
            <person name="Imamovic A."/>
            <person name="Larimer J."/>
            <person name="McCowan C."/>
            <person name="Murphy C."/>
            <person name="Neiman D."/>
            <person name="Pearson M."/>
            <person name="Priest M."/>
            <person name="Roberts A."/>
            <person name="Saif S."/>
            <person name="Shea T."/>
            <person name="Sisk P."/>
            <person name="Sykes S."/>
            <person name="Wortman J."/>
            <person name="Nusbaum C."/>
            <person name="Birren B."/>
        </authorList>
    </citation>
    <scope>NUCLEOTIDE SEQUENCE [LARGE SCALE GENOMIC DNA]</scope>
    <source>
        <strain evidence="3 4">VD133</strain>
    </source>
</reference>
<sequence>MTKYDENLEYHAENQTLIGQKKRELVDTETGEVIHVDQITKRVYGTKNFWKMYLMDFLTVLGIIDNKQLDIFIYIAENTNHSNNLFIGTYKQISKNVGVSEPTIAKLMKKLQTNNFIKKKQNGVYIVNPNIMMKGNDTKRQILLSYYEETKPLNSIEILRGKQKSLPQQDISKNKSGQLEMKNND</sequence>
<accession>A0A9W5PJ66</accession>
<evidence type="ECO:0000313" key="3">
    <source>
        <dbReference type="EMBL" id="EOO23302.1"/>
    </source>
</evidence>
<dbReference type="Pfam" id="PF05732">
    <property type="entry name" value="RepL"/>
    <property type="match status" value="1"/>
</dbReference>
<feature type="region of interest" description="Disordered" evidence="1">
    <location>
        <begin position="164"/>
        <end position="185"/>
    </location>
</feature>
<evidence type="ECO:0000313" key="4">
    <source>
        <dbReference type="Proteomes" id="UP000014018"/>
    </source>
</evidence>
<dbReference type="Gene3D" id="1.10.10.10">
    <property type="entry name" value="Winged helix-like DNA-binding domain superfamily/Winged helix DNA-binding domain"/>
    <property type="match status" value="1"/>
</dbReference>
<protein>
    <recommendedName>
        <fullName evidence="2">Plasmid replication protein RepL domain-containing protein</fullName>
    </recommendedName>
</protein>
<proteinExistence type="predicted"/>
<dbReference type="SUPFAM" id="SSF46785">
    <property type="entry name" value="Winged helix' DNA-binding domain"/>
    <property type="match status" value="1"/>
</dbReference>
<feature type="compositionally biased region" description="Polar residues" evidence="1">
    <location>
        <begin position="165"/>
        <end position="177"/>
    </location>
</feature>
<dbReference type="InterPro" id="IPR008813">
    <property type="entry name" value="Plasmid_replication_RepL"/>
</dbReference>
<dbReference type="InterPro" id="IPR036390">
    <property type="entry name" value="WH_DNA-bd_sf"/>
</dbReference>
<name>A0A9W5PJ66_BACCE</name>
<evidence type="ECO:0000259" key="2">
    <source>
        <dbReference type="Pfam" id="PF05732"/>
    </source>
</evidence>
<dbReference type="GO" id="GO:0006276">
    <property type="term" value="P:plasmid maintenance"/>
    <property type="evidence" value="ECO:0007669"/>
    <property type="project" value="InterPro"/>
</dbReference>
<dbReference type="AlphaFoldDB" id="A0A9W5PJ66"/>
<dbReference type="GO" id="GO:0006260">
    <property type="term" value="P:DNA replication"/>
    <property type="evidence" value="ECO:0007669"/>
    <property type="project" value="InterPro"/>
</dbReference>
<gene>
    <name evidence="3" type="ORF">IIU_07057</name>
</gene>
<dbReference type="InterPro" id="IPR036388">
    <property type="entry name" value="WH-like_DNA-bd_sf"/>
</dbReference>
<dbReference type="EMBL" id="AHFB01000197">
    <property type="protein sequence ID" value="EOO23302.1"/>
    <property type="molecule type" value="Genomic_DNA"/>
</dbReference>
<dbReference type="Proteomes" id="UP000014018">
    <property type="component" value="Unassembled WGS sequence"/>
</dbReference>